<feature type="compositionally biased region" description="Acidic residues" evidence="1">
    <location>
        <begin position="90"/>
        <end position="100"/>
    </location>
</feature>
<feature type="region of interest" description="Disordered" evidence="1">
    <location>
        <begin position="90"/>
        <end position="125"/>
    </location>
</feature>
<keyword evidence="3" id="KW-1185">Reference proteome</keyword>
<dbReference type="Proteomes" id="UP000003835">
    <property type="component" value="Unassembled WGS sequence"/>
</dbReference>
<evidence type="ECO:0000313" key="2">
    <source>
        <dbReference type="EMBL" id="EDX73799.1"/>
    </source>
</evidence>
<dbReference type="HOGENOM" id="CLU_079645_0_0_3"/>
<protein>
    <submittedName>
        <fullName evidence="2">Uncharacterized protein</fullName>
    </submittedName>
</protein>
<sequence length="273" mass="30716">MEGAIAHLASQLHDSYATYLTVLGQTVQKQLMLAGYQVCTQGYPDAFLSLSFNQRQNLQQALRQIGKEGKDELLLHLQLPQDLSLSLDDELEDEDEELEPLMESTESSAETTTNPSPDSALTPQKPILPDQLLQWQEMLEDQIALTLQTVSVETNHLLQQEGIIPDKLPPTVLEAATKADAAGESSPGSNLLNLLVETQTPEDDDDSTLTRIIAVNLRLSEIEFTEPQLVKVRNQIRNLLAHTTKFQRQYRKKQREWAVVQAEAAWRASWFED</sequence>
<reference evidence="2 3" key="1">
    <citation type="submission" date="2008-07" db="EMBL/GenBank/DDBJ databases">
        <authorList>
            <person name="Tandeau de Marsac N."/>
            <person name="Ferriera S."/>
            <person name="Johnson J."/>
            <person name="Kravitz S."/>
            <person name="Beeson K."/>
            <person name="Sutton G."/>
            <person name="Rogers Y.-H."/>
            <person name="Friedman R."/>
            <person name="Frazier M."/>
            <person name="Venter J.C."/>
        </authorList>
    </citation>
    <scope>NUCLEOTIDE SEQUENCE [LARGE SCALE GENOMIC DNA]</scope>
    <source>
        <strain evidence="2 3">PCC 7420</strain>
    </source>
</reference>
<dbReference type="EMBL" id="DS989856">
    <property type="protein sequence ID" value="EDX73799.1"/>
    <property type="molecule type" value="Genomic_DNA"/>
</dbReference>
<accession>B4VWE1</accession>
<organism evidence="2 3">
    <name type="scientific">Coleofasciculus chthonoplastes PCC 7420</name>
    <dbReference type="NCBI Taxonomy" id="118168"/>
    <lineage>
        <taxon>Bacteria</taxon>
        <taxon>Bacillati</taxon>
        <taxon>Cyanobacteriota</taxon>
        <taxon>Cyanophyceae</taxon>
        <taxon>Coleofasciculales</taxon>
        <taxon>Coleofasciculaceae</taxon>
        <taxon>Coleofasciculus</taxon>
    </lineage>
</organism>
<feature type="compositionally biased region" description="Low complexity" evidence="1">
    <location>
        <begin position="101"/>
        <end position="113"/>
    </location>
</feature>
<gene>
    <name evidence="2" type="ORF">MC7420_6847</name>
</gene>
<proteinExistence type="predicted"/>
<evidence type="ECO:0000313" key="3">
    <source>
        <dbReference type="Proteomes" id="UP000003835"/>
    </source>
</evidence>
<dbReference type="eggNOG" id="ENOG502ZCG7">
    <property type="taxonomic scope" value="Bacteria"/>
</dbReference>
<evidence type="ECO:0000256" key="1">
    <source>
        <dbReference type="SAM" id="MobiDB-lite"/>
    </source>
</evidence>
<name>B4VWE1_9CYAN</name>
<dbReference type="STRING" id="118168.MC7420_6847"/>
<dbReference type="AlphaFoldDB" id="B4VWE1"/>